<dbReference type="EMBL" id="AGWX01000001">
    <property type="protein sequence ID" value="EKS42240.1"/>
    <property type="molecule type" value="Genomic_DNA"/>
</dbReference>
<dbReference type="InterPro" id="IPR027417">
    <property type="entry name" value="P-loop_NTPase"/>
</dbReference>
<name>K8PRW3_9BRAD</name>
<organism evidence="2 3">
    <name type="scientific">Afipia broomeae ATCC 49717</name>
    <dbReference type="NCBI Taxonomy" id="883078"/>
    <lineage>
        <taxon>Bacteria</taxon>
        <taxon>Pseudomonadati</taxon>
        <taxon>Pseudomonadota</taxon>
        <taxon>Alphaproteobacteria</taxon>
        <taxon>Hyphomicrobiales</taxon>
        <taxon>Nitrobacteraceae</taxon>
        <taxon>Afipia</taxon>
    </lineage>
</organism>
<evidence type="ECO:0000313" key="3">
    <source>
        <dbReference type="Proteomes" id="UP000001096"/>
    </source>
</evidence>
<sequence length="586" mass="64391">MLTSPQPASLGRVISVRGSQARVGLMATSQINDANVRATVGQFFGIRTATTIIVAMITEVSRENLPATDNYIAIASVDLLGEIATGPSGRFQRGVTSYPTIGDLVDVLTNQQLRTVYAPSKAEQINVGTLQQDPSVIAYVDVEDMLSKHFAVLGSTGVGKSSGVSLLLNEILRVRPNLRVLLLDVHNEYGRCFGDKALVLNPRNLKLPFWLFNFEEFVDVIFGGRPSVPEELEVLIELIPVAKTTYTQYQNTDRLGLKRVDAKTVGYTADTPVPYRLVDLISLIDERMGKLENRSSRIVYHKLITRIETVKNDPRYAFMFENANVGGDTMAEVISLLFRMPANGRPMTVMQLAGFPAEVVDSVVSVLCRMAFDFGLWSDGASPMLFVCEEAHRYASADRGVGFGPTRKAVSRIAKEGRKYGVYLALVTQRPAELDATIISQCNTLFAMRLANERDQMLLRSAVSDAAANLLSFVPSLGTREVLAFGEGVALPTRLRFKEVPAHQLPRSEATIATTPSALSGHDITFVGSVLERWRGATSHRETPNDPIFDRGIAERPVPRVPEAPMLQPSLGLDPDRFSLLKKPLR</sequence>
<dbReference type="PATRIC" id="fig|883078.3.peg.1366"/>
<dbReference type="PANTHER" id="PTHR42957">
    <property type="entry name" value="HELICASE MJ1565-RELATED"/>
    <property type="match status" value="1"/>
</dbReference>
<dbReference type="InterPro" id="IPR008571">
    <property type="entry name" value="HerA-like"/>
</dbReference>
<dbReference type="HOGENOM" id="CLU_023842_0_0_5"/>
<dbReference type="Gene3D" id="3.40.50.300">
    <property type="entry name" value="P-loop containing nucleotide triphosphate hydrolases"/>
    <property type="match status" value="2"/>
</dbReference>
<comment type="caution">
    <text evidence="2">The sequence shown here is derived from an EMBL/GenBank/DDBJ whole genome shotgun (WGS) entry which is preliminary data.</text>
</comment>
<dbReference type="Pfam" id="PF01935">
    <property type="entry name" value="DUF87"/>
    <property type="match status" value="1"/>
</dbReference>
<dbReference type="PANTHER" id="PTHR42957:SF1">
    <property type="entry name" value="HELICASE MJ1565-RELATED"/>
    <property type="match status" value="1"/>
</dbReference>
<dbReference type="eggNOG" id="COG0433">
    <property type="taxonomic scope" value="Bacteria"/>
</dbReference>
<accession>K8PRW3</accession>
<keyword evidence="3" id="KW-1185">Reference proteome</keyword>
<reference evidence="2 3" key="1">
    <citation type="submission" date="2012-04" db="EMBL/GenBank/DDBJ databases">
        <title>The Genome Sequence of Afipia broomeae ATCC 49717.</title>
        <authorList>
            <consortium name="The Broad Institute Genome Sequencing Platform"/>
            <person name="Earl A."/>
            <person name="Ward D."/>
            <person name="Feldgarden M."/>
            <person name="Gevers D."/>
            <person name="Huys G."/>
            <person name="Walker B."/>
            <person name="Young S.K."/>
            <person name="Zeng Q."/>
            <person name="Gargeya S."/>
            <person name="Fitzgerald M."/>
            <person name="Haas B."/>
            <person name="Abouelleil A."/>
            <person name="Alvarado L."/>
            <person name="Arachchi H.M."/>
            <person name="Berlin A."/>
            <person name="Chapman S.B."/>
            <person name="Goldberg J."/>
            <person name="Griggs A."/>
            <person name="Gujja S."/>
            <person name="Hansen M."/>
            <person name="Howarth C."/>
            <person name="Imamovic A."/>
            <person name="Larimer J."/>
            <person name="McCowen C."/>
            <person name="Montmayeur A."/>
            <person name="Murphy C."/>
            <person name="Neiman D."/>
            <person name="Pearson M."/>
            <person name="Priest M."/>
            <person name="Roberts A."/>
            <person name="Saif S."/>
            <person name="Shea T."/>
            <person name="Sisk P."/>
            <person name="Sykes S."/>
            <person name="Wortman J."/>
            <person name="Nusbaum C."/>
            <person name="Birren B."/>
        </authorList>
    </citation>
    <scope>NUCLEOTIDE SEQUENCE [LARGE SCALE GENOMIC DNA]</scope>
    <source>
        <strain evidence="2 3">ATCC 49717</strain>
    </source>
</reference>
<feature type="domain" description="Helicase HerA central" evidence="1">
    <location>
        <begin position="125"/>
        <end position="370"/>
    </location>
</feature>
<dbReference type="AlphaFoldDB" id="K8PRW3"/>
<dbReference type="Proteomes" id="UP000001096">
    <property type="component" value="Unassembled WGS sequence"/>
</dbReference>
<proteinExistence type="predicted"/>
<dbReference type="InterPro" id="IPR002789">
    <property type="entry name" value="HerA_central"/>
</dbReference>
<dbReference type="RefSeq" id="WP_006020051.1">
    <property type="nucleotide sequence ID" value="NZ_KB375282.1"/>
</dbReference>
<gene>
    <name evidence="2" type="ORF">HMPREF9695_01332</name>
</gene>
<evidence type="ECO:0000259" key="1">
    <source>
        <dbReference type="Pfam" id="PF01935"/>
    </source>
</evidence>
<protein>
    <recommendedName>
        <fullName evidence="1">Helicase HerA central domain-containing protein</fullName>
    </recommendedName>
</protein>
<evidence type="ECO:0000313" key="2">
    <source>
        <dbReference type="EMBL" id="EKS42240.1"/>
    </source>
</evidence>
<dbReference type="SUPFAM" id="SSF52540">
    <property type="entry name" value="P-loop containing nucleoside triphosphate hydrolases"/>
    <property type="match status" value="1"/>
</dbReference>